<gene>
    <name evidence="2" type="ORF">Q763_12040</name>
</gene>
<evidence type="ECO:0000256" key="1">
    <source>
        <dbReference type="SAM" id="SignalP"/>
    </source>
</evidence>
<feature type="chain" id="PRO_5002002295" evidence="1">
    <location>
        <begin position="18"/>
        <end position="830"/>
    </location>
</feature>
<feature type="signal peptide" evidence="1">
    <location>
        <begin position="1"/>
        <end position="17"/>
    </location>
</feature>
<organism evidence="2 3">
    <name type="scientific">Flavobacterium beibuense F44-8</name>
    <dbReference type="NCBI Taxonomy" id="1406840"/>
    <lineage>
        <taxon>Bacteria</taxon>
        <taxon>Pseudomonadati</taxon>
        <taxon>Bacteroidota</taxon>
        <taxon>Flavobacteriia</taxon>
        <taxon>Flavobacteriales</taxon>
        <taxon>Flavobacteriaceae</taxon>
        <taxon>Flavobacterium</taxon>
    </lineage>
</organism>
<name>A0A0A2LL52_9FLAO</name>
<sequence>MRVITVLLFLFSMAANAQFTITGIVKDGSTNSPLPFATIKTQEGNTIIGDLDGKFIIESKTRLQSITITYTGYEAKTIKTHSGKKFYTVALKSKPNELEELVINQTNKATTIIKHAIRIKENNDPQQKLNSFKYKTYNKLIVTANPDSISSKLDSVYLYEKTGRRILKIDSTDYKFKKLIEKQHLYQTEKISEFSYTKKDGLKENILAARMAGFKQPVYEFIGLSLQSYSVYNDVDLLETKYRGPLSYNALLEYKYRILDTVYIDNRKTFMIYFTPKRANKKKRLYGLVYIDSNTFGIAKAVFRVKNVLDITSTHLFKFEEEQGVWFPDRKTLKIVKGNNREDINILGETIKFDAINTTSPDRDKEPSDFVYVYSESINSDKEFNIPLTIRRPAIAIEINEEAITRPESYWTQHRADTLDERSIKTYPALDSILTKERIEQFINLGKRVITGYLPVGFFDFDLRQIIKYNNYEGVRFGVGGITNNKFSEVFRISTYGAYGTKDGQFKYNLGGAVRLGRFSDSWIGGSFTEDVQEIGSTTFATDKRVFKIYDPRPINVSTFYKYRKWHGYIETKIIPKTESRWGFSRTSVEPRFDYAFNTNGHLYTKYNLSTFEAALQWNPFSDFMQTPEGRIEIEKRFPKFTFQYTQAVTGLFDSDFTFGKLDFRTEYERKYINGQKTSLVIQGGLAMGDTPITHLYSTSPNNLDKDGVIARITFAGKNSFETMYFNEFFSSQYAMFQVKHAFRRLNLFGDIKLSPVLVTRGVWGNMESPEKHVGQPYNTLEKGFYESGVELNEIFKGLGLTAFYRYGPYHLPEFDRNISIKLSFVFSLF</sequence>
<keyword evidence="3" id="KW-1185">Reference proteome</keyword>
<dbReference type="RefSeq" id="WP_035134505.1">
    <property type="nucleotide sequence ID" value="NZ_JRLV01000014.1"/>
</dbReference>
<dbReference type="SUPFAM" id="SSF49464">
    <property type="entry name" value="Carboxypeptidase regulatory domain-like"/>
    <property type="match status" value="1"/>
</dbReference>
<protein>
    <submittedName>
        <fullName evidence="2">Membrane protein</fullName>
    </submittedName>
</protein>
<comment type="caution">
    <text evidence="2">The sequence shown here is derived from an EMBL/GenBank/DDBJ whole genome shotgun (WGS) entry which is preliminary data.</text>
</comment>
<dbReference type="EMBL" id="JRLV01000014">
    <property type="protein sequence ID" value="KGO79928.1"/>
    <property type="molecule type" value="Genomic_DNA"/>
</dbReference>
<dbReference type="Pfam" id="PF18939">
    <property type="entry name" value="DUF5686"/>
    <property type="match status" value="1"/>
</dbReference>
<keyword evidence="1" id="KW-0732">Signal</keyword>
<evidence type="ECO:0000313" key="3">
    <source>
        <dbReference type="Proteomes" id="UP000030129"/>
    </source>
</evidence>
<evidence type="ECO:0000313" key="2">
    <source>
        <dbReference type="EMBL" id="KGO79928.1"/>
    </source>
</evidence>
<dbReference type="InterPro" id="IPR043741">
    <property type="entry name" value="DUF5686"/>
</dbReference>
<dbReference type="InterPro" id="IPR008969">
    <property type="entry name" value="CarboxyPept-like_regulatory"/>
</dbReference>
<dbReference type="Proteomes" id="UP000030129">
    <property type="component" value="Unassembled WGS sequence"/>
</dbReference>
<reference evidence="2 3" key="1">
    <citation type="submission" date="2013-09" db="EMBL/GenBank/DDBJ databases">
        <authorList>
            <person name="Zeng Z."/>
            <person name="Chen C."/>
        </authorList>
    </citation>
    <scope>NUCLEOTIDE SEQUENCE [LARGE SCALE GENOMIC DNA]</scope>
    <source>
        <strain evidence="2 3">F44-8</strain>
    </source>
</reference>
<dbReference type="Pfam" id="PF13715">
    <property type="entry name" value="CarbopepD_reg_2"/>
    <property type="match status" value="1"/>
</dbReference>
<dbReference type="STRING" id="1406840.Q763_12040"/>
<proteinExistence type="predicted"/>
<accession>A0A0A2LL52</accession>
<dbReference type="Gene3D" id="2.60.40.1120">
    <property type="entry name" value="Carboxypeptidase-like, regulatory domain"/>
    <property type="match status" value="1"/>
</dbReference>
<dbReference type="AlphaFoldDB" id="A0A0A2LL52"/>
<dbReference type="eggNOG" id="COG4775">
    <property type="taxonomic scope" value="Bacteria"/>
</dbReference>